<gene>
    <name evidence="1" type="ORF">RUM43_003184</name>
</gene>
<evidence type="ECO:0000313" key="2">
    <source>
        <dbReference type="Proteomes" id="UP001372834"/>
    </source>
</evidence>
<dbReference type="Proteomes" id="UP001372834">
    <property type="component" value="Unassembled WGS sequence"/>
</dbReference>
<accession>A0AAN8PNX0</accession>
<dbReference type="SUPFAM" id="SSF56219">
    <property type="entry name" value="DNase I-like"/>
    <property type="match status" value="1"/>
</dbReference>
<reference evidence="1 2" key="1">
    <citation type="submission" date="2023-10" db="EMBL/GenBank/DDBJ databases">
        <title>Genomes of two closely related lineages of the louse Polyplax serrata with different host specificities.</title>
        <authorList>
            <person name="Martinu J."/>
            <person name="Tarabai H."/>
            <person name="Stefka J."/>
            <person name="Hypsa V."/>
        </authorList>
    </citation>
    <scope>NUCLEOTIDE SEQUENCE [LARGE SCALE GENOMIC DNA]</scope>
    <source>
        <strain evidence="1">HR10_N</strain>
    </source>
</reference>
<organism evidence="1 2">
    <name type="scientific">Polyplax serrata</name>
    <name type="common">Common mouse louse</name>
    <dbReference type="NCBI Taxonomy" id="468196"/>
    <lineage>
        <taxon>Eukaryota</taxon>
        <taxon>Metazoa</taxon>
        <taxon>Ecdysozoa</taxon>
        <taxon>Arthropoda</taxon>
        <taxon>Hexapoda</taxon>
        <taxon>Insecta</taxon>
        <taxon>Pterygota</taxon>
        <taxon>Neoptera</taxon>
        <taxon>Paraneoptera</taxon>
        <taxon>Psocodea</taxon>
        <taxon>Troctomorpha</taxon>
        <taxon>Phthiraptera</taxon>
        <taxon>Anoplura</taxon>
        <taxon>Polyplacidae</taxon>
        <taxon>Polyplax</taxon>
    </lineage>
</organism>
<proteinExistence type="predicted"/>
<comment type="caution">
    <text evidence="1">The sequence shown here is derived from an EMBL/GenBank/DDBJ whole genome shotgun (WGS) entry which is preliminary data.</text>
</comment>
<dbReference type="EMBL" id="JAWJWE010000036">
    <property type="protein sequence ID" value="KAK6629367.1"/>
    <property type="molecule type" value="Genomic_DNA"/>
</dbReference>
<dbReference type="AlphaFoldDB" id="A0AAN8PNX0"/>
<dbReference type="InterPro" id="IPR036691">
    <property type="entry name" value="Endo/exonu/phosph_ase_sf"/>
</dbReference>
<dbReference type="Gene3D" id="3.60.10.10">
    <property type="entry name" value="Endonuclease/exonuclease/phosphatase"/>
    <property type="match status" value="1"/>
</dbReference>
<evidence type="ECO:0008006" key="3">
    <source>
        <dbReference type="Google" id="ProtNLM"/>
    </source>
</evidence>
<name>A0AAN8PNX0_POLSC</name>
<sequence>MAEKRQGAREAFPTPMCFSTFGSFIPTGIDIFRTIRGGFLYHQTHSPPSKPLKSAIVILTPDIDAEFNLSHSSDLVVTIHLLFDHKLPNNLNVLQNLILPFTNRLVICDDFNGKCLYICNSETPTLLTYRRGRLLSTVTDLTLVTPDLLGDIQPWQTYPSLSATSDHVPDNMSLTLGPTPEAQNMAHLGFYISFLKSKIRKGRAAERHVMSVKQDGAVIAMIEEPTGEGFNHSVQNPQ</sequence>
<protein>
    <recommendedName>
        <fullName evidence="3">Endonuclease/exonuclease/phosphatase domain-containing protein</fullName>
    </recommendedName>
</protein>
<evidence type="ECO:0000313" key="1">
    <source>
        <dbReference type="EMBL" id="KAK6629367.1"/>
    </source>
</evidence>